<sequence>MDLRDKLVLEIRISTDHHLEFLDYFKKGNVEKDIFSELDEIIIINKVIKALNDFFNILPGDFIEFLDAKFPQLTKAQIKEALENIDVDFINRIIPSKVDIETEETKITTSDENLIEIVLPEAKRAEQPYWKKYKLIPITKDNRRFFPGYKKPFTFLTDVGNLETHVTSKVGGDDYGDPDGGNYISKNIYIFYREHPELKPGSILKITKLEENFYKLEIKGNNIDKYINLKHQGF</sequence>
<proteinExistence type="predicted"/>
<accession>A0A0F9HGR6</accession>
<name>A0A0F9HGR6_9ZZZZ</name>
<organism evidence="1">
    <name type="scientific">marine sediment metagenome</name>
    <dbReference type="NCBI Taxonomy" id="412755"/>
    <lineage>
        <taxon>unclassified sequences</taxon>
        <taxon>metagenomes</taxon>
        <taxon>ecological metagenomes</taxon>
    </lineage>
</organism>
<gene>
    <name evidence="1" type="ORF">LCGC14_2000740</name>
</gene>
<evidence type="ECO:0000313" key="1">
    <source>
        <dbReference type="EMBL" id="KKL80840.1"/>
    </source>
</evidence>
<reference evidence="1" key="1">
    <citation type="journal article" date="2015" name="Nature">
        <title>Complex archaea that bridge the gap between prokaryotes and eukaryotes.</title>
        <authorList>
            <person name="Spang A."/>
            <person name="Saw J.H."/>
            <person name="Jorgensen S.L."/>
            <person name="Zaremba-Niedzwiedzka K."/>
            <person name="Martijn J."/>
            <person name="Lind A.E."/>
            <person name="van Eijk R."/>
            <person name="Schleper C."/>
            <person name="Guy L."/>
            <person name="Ettema T.J."/>
        </authorList>
    </citation>
    <scope>NUCLEOTIDE SEQUENCE</scope>
</reference>
<dbReference type="AlphaFoldDB" id="A0A0F9HGR6"/>
<comment type="caution">
    <text evidence="1">The sequence shown here is derived from an EMBL/GenBank/DDBJ whole genome shotgun (WGS) entry which is preliminary data.</text>
</comment>
<protein>
    <submittedName>
        <fullName evidence="1">Uncharacterized protein</fullName>
    </submittedName>
</protein>
<dbReference type="EMBL" id="LAZR01022736">
    <property type="protein sequence ID" value="KKL80840.1"/>
    <property type="molecule type" value="Genomic_DNA"/>
</dbReference>